<evidence type="ECO:0000313" key="4">
    <source>
        <dbReference type="Proteomes" id="UP000598426"/>
    </source>
</evidence>
<keyword evidence="4" id="KW-1185">Reference proteome</keyword>
<evidence type="ECO:0000313" key="3">
    <source>
        <dbReference type="EMBL" id="MBD3941178.1"/>
    </source>
</evidence>
<dbReference type="EMBL" id="JACXZS010000003">
    <property type="protein sequence ID" value="MBD3941178.1"/>
    <property type="molecule type" value="Genomic_DNA"/>
</dbReference>
<feature type="region of interest" description="Disordered" evidence="1">
    <location>
        <begin position="1"/>
        <end position="33"/>
    </location>
</feature>
<comment type="caution">
    <text evidence="3">The sequence shown here is derived from an EMBL/GenBank/DDBJ whole genome shotgun (WGS) entry which is preliminary data.</text>
</comment>
<dbReference type="Pfam" id="PF13560">
    <property type="entry name" value="HTH_31"/>
    <property type="match status" value="1"/>
</dbReference>
<gene>
    <name evidence="3" type="ORF">IF188_05630</name>
</gene>
<protein>
    <submittedName>
        <fullName evidence="3">Helix-turn-helix transcriptional regulator</fullName>
    </submittedName>
</protein>
<feature type="compositionally biased region" description="Basic and acidic residues" evidence="1">
    <location>
        <begin position="92"/>
        <end position="117"/>
    </location>
</feature>
<accession>A0ABR8NKH7</accession>
<dbReference type="SMART" id="SM00530">
    <property type="entry name" value="HTH_XRE"/>
    <property type="match status" value="1"/>
</dbReference>
<dbReference type="SUPFAM" id="SSF47413">
    <property type="entry name" value="lambda repressor-like DNA-binding domains"/>
    <property type="match status" value="1"/>
</dbReference>
<evidence type="ECO:0000259" key="2">
    <source>
        <dbReference type="PROSITE" id="PS50943"/>
    </source>
</evidence>
<evidence type="ECO:0000256" key="1">
    <source>
        <dbReference type="SAM" id="MobiDB-lite"/>
    </source>
</evidence>
<dbReference type="PROSITE" id="PS50943">
    <property type="entry name" value="HTH_CROC1"/>
    <property type="match status" value="1"/>
</dbReference>
<organism evidence="3 4">
    <name type="scientific">Microbacterium helvum</name>
    <dbReference type="NCBI Taxonomy" id="2773713"/>
    <lineage>
        <taxon>Bacteria</taxon>
        <taxon>Bacillati</taxon>
        <taxon>Actinomycetota</taxon>
        <taxon>Actinomycetes</taxon>
        <taxon>Micrococcales</taxon>
        <taxon>Microbacteriaceae</taxon>
        <taxon>Microbacterium</taxon>
    </lineage>
</organism>
<reference evidence="3 4" key="1">
    <citation type="submission" date="2020-09" db="EMBL/GenBank/DDBJ databases">
        <title>Isolation and identification of active actinomycetes.</title>
        <authorList>
            <person name="Li X."/>
        </authorList>
    </citation>
    <scope>NUCLEOTIDE SEQUENCE [LARGE SCALE GENOMIC DNA]</scope>
    <source>
        <strain evidence="3 4">NEAU-LLC</strain>
    </source>
</reference>
<dbReference type="Proteomes" id="UP000598426">
    <property type="component" value="Unassembled WGS sequence"/>
</dbReference>
<dbReference type="InterPro" id="IPR010982">
    <property type="entry name" value="Lambda_DNA-bd_dom_sf"/>
</dbReference>
<dbReference type="InterPro" id="IPR001387">
    <property type="entry name" value="Cro/C1-type_HTH"/>
</dbReference>
<dbReference type="Gene3D" id="1.10.260.40">
    <property type="entry name" value="lambda repressor-like DNA-binding domains"/>
    <property type="match status" value="1"/>
</dbReference>
<proteinExistence type="predicted"/>
<sequence length="129" mass="13821">MTRQQTAAESLGSVLRQARNAQRRSQEQVANEAGLSAHAYGCLERGRTPSGACANPTLDTILRVFVALGVEPPRASAAYQDEAAARPSAGSRETDPPTRQEDHSSRPPELVVRRLGHDLPPPSGLDRSV</sequence>
<dbReference type="CDD" id="cd00093">
    <property type="entry name" value="HTH_XRE"/>
    <property type="match status" value="1"/>
</dbReference>
<feature type="region of interest" description="Disordered" evidence="1">
    <location>
        <begin position="76"/>
        <end position="129"/>
    </location>
</feature>
<feature type="domain" description="HTH cro/C1-type" evidence="2">
    <location>
        <begin position="15"/>
        <end position="75"/>
    </location>
</feature>
<name>A0ABR8NKH7_9MICO</name>